<dbReference type="Pfam" id="PF03330">
    <property type="entry name" value="DPBB_1"/>
    <property type="match status" value="1"/>
</dbReference>
<dbReference type="FunFam" id="2.40.40.10:FF:000003">
    <property type="entry name" value="Endolytic peptidoglycan transglycosylase RlpA"/>
    <property type="match status" value="1"/>
</dbReference>
<dbReference type="PANTHER" id="PTHR34183">
    <property type="entry name" value="ENDOLYTIC PEPTIDOGLYCAN TRANSGLYCOSYLASE RLPA"/>
    <property type="match status" value="1"/>
</dbReference>
<evidence type="ECO:0000256" key="1">
    <source>
        <dbReference type="ARBA" id="ARBA00022729"/>
    </source>
</evidence>
<feature type="domain" description="SPOR" evidence="7">
    <location>
        <begin position="253"/>
        <end position="332"/>
    </location>
</feature>
<dbReference type="EMBL" id="JAAYYV010000058">
    <property type="protein sequence ID" value="NLF53222.1"/>
    <property type="molecule type" value="Genomic_DNA"/>
</dbReference>
<organism evidence="8 9">
    <name type="scientific">Thauera phenolivorans</name>
    <dbReference type="NCBI Taxonomy" id="1792543"/>
    <lineage>
        <taxon>Bacteria</taxon>
        <taxon>Pseudomonadati</taxon>
        <taxon>Pseudomonadota</taxon>
        <taxon>Betaproteobacteria</taxon>
        <taxon>Rhodocyclales</taxon>
        <taxon>Zoogloeaceae</taxon>
        <taxon>Thauera</taxon>
    </lineage>
</organism>
<dbReference type="NCBIfam" id="TIGR00413">
    <property type="entry name" value="rlpA"/>
    <property type="match status" value="1"/>
</dbReference>
<comment type="caution">
    <text evidence="8">The sequence shown here is derived from an EMBL/GenBank/DDBJ whole genome shotgun (WGS) entry which is preliminary data.</text>
</comment>
<dbReference type="InterPro" id="IPR036680">
    <property type="entry name" value="SPOR-like_sf"/>
</dbReference>
<evidence type="ECO:0000256" key="3">
    <source>
        <dbReference type="ARBA" id="ARBA00023316"/>
    </source>
</evidence>
<dbReference type="InterPro" id="IPR007730">
    <property type="entry name" value="SPOR-like_dom"/>
</dbReference>
<protein>
    <recommendedName>
        <fullName evidence="4">Endolytic peptidoglycan transglycosylase RlpA</fullName>
        <ecNumber evidence="4">4.2.2.-</ecNumber>
    </recommendedName>
</protein>
<feature type="compositionally biased region" description="Low complexity" evidence="6">
    <location>
        <begin position="48"/>
        <end position="59"/>
    </location>
</feature>
<dbReference type="OrthoDB" id="9779128at2"/>
<dbReference type="GO" id="GO:0042834">
    <property type="term" value="F:peptidoglycan binding"/>
    <property type="evidence" value="ECO:0007669"/>
    <property type="project" value="InterPro"/>
</dbReference>
<dbReference type="SUPFAM" id="SSF50685">
    <property type="entry name" value="Barwin-like endoglucanases"/>
    <property type="match status" value="1"/>
</dbReference>
<dbReference type="AlphaFoldDB" id="A0A7X7LTQ4"/>
<keyword evidence="3 4" id="KW-0961">Cell wall biogenesis/degradation</keyword>
<dbReference type="InterPro" id="IPR009009">
    <property type="entry name" value="RlpA-like_DPBB"/>
</dbReference>
<dbReference type="Proteomes" id="UP000536534">
    <property type="component" value="Unassembled WGS sequence"/>
</dbReference>
<comment type="similarity">
    <text evidence="4 5">Belongs to the RlpA family.</text>
</comment>
<evidence type="ECO:0000256" key="5">
    <source>
        <dbReference type="RuleBase" id="RU003495"/>
    </source>
</evidence>
<dbReference type="RefSeq" id="WP_068809093.1">
    <property type="nucleotide sequence ID" value="NZ_MBFM01000005.1"/>
</dbReference>
<feature type="region of interest" description="Disordered" evidence="6">
    <location>
        <begin position="42"/>
        <end position="78"/>
    </location>
</feature>
<evidence type="ECO:0000313" key="9">
    <source>
        <dbReference type="Proteomes" id="UP000536534"/>
    </source>
</evidence>
<evidence type="ECO:0000256" key="4">
    <source>
        <dbReference type="HAMAP-Rule" id="MF_02071"/>
    </source>
</evidence>
<reference evidence="8 9" key="1">
    <citation type="journal article" date="2020" name="Biotechnol. Biofuels">
        <title>New insights from the biogas microbiome by comprehensive genome-resolved metagenomics of nearly 1600 species originating from multiple anaerobic digesters.</title>
        <authorList>
            <person name="Campanaro S."/>
            <person name="Treu L."/>
            <person name="Rodriguez-R L.M."/>
            <person name="Kovalovszki A."/>
            <person name="Ziels R.M."/>
            <person name="Maus I."/>
            <person name="Zhu X."/>
            <person name="Kougias P.G."/>
            <person name="Basile A."/>
            <person name="Luo G."/>
            <person name="Schluter A."/>
            <person name="Konstantinidis K.T."/>
            <person name="Angelidaki I."/>
        </authorList>
    </citation>
    <scope>NUCLEOTIDE SEQUENCE [LARGE SCALE GENOMIC DNA]</scope>
    <source>
        <strain evidence="8">AS06rmzACSIP_256</strain>
    </source>
</reference>
<dbReference type="PROSITE" id="PS51724">
    <property type="entry name" value="SPOR"/>
    <property type="match status" value="1"/>
</dbReference>
<name>A0A7X7LTQ4_9RHOO</name>
<dbReference type="InterPro" id="IPR036908">
    <property type="entry name" value="RlpA-like_sf"/>
</dbReference>
<dbReference type="GO" id="GO:0071555">
    <property type="term" value="P:cell wall organization"/>
    <property type="evidence" value="ECO:0007669"/>
    <property type="project" value="UniProtKB-KW"/>
</dbReference>
<dbReference type="Gene3D" id="2.40.40.10">
    <property type="entry name" value="RlpA-like domain"/>
    <property type="match status" value="1"/>
</dbReference>
<proteinExistence type="inferred from homology"/>
<sequence>MKQRETFQPLLTRPAAHRLRGLAALGAACAAAMLLSACSSSPRKGERAAAPAEARTASAGKGGGYYLDDGPGEQPPPELAAIPDAQPRAEPLHRFANRPYTALGQRFVPATRLAPFRQSGVASWYGRRFHGRPTSSGEPYDMYAMTAAHPTLPIPSYVRVTHAGNGRSVVVRINDRGPFLRGRAIDLSYAAASKLGYINAGHAKVHIEQILPDEVPPVAAVRSVPPVGGRGPEPAAAPSAGDARAGSGAADEQGGVSGIFLQLGVFSSRDNAEGLRASVHRDATAFAERLELLADGGRYRLHAGPFASEEDARLAAVQLMAALKLKPLVVVR</sequence>
<dbReference type="EC" id="4.2.2.-" evidence="4"/>
<comment type="function">
    <text evidence="4">Lytic transglycosylase with a strong preference for naked glycan strands that lack stem peptides.</text>
</comment>
<evidence type="ECO:0000259" key="7">
    <source>
        <dbReference type="PROSITE" id="PS51724"/>
    </source>
</evidence>
<keyword evidence="2 4" id="KW-0456">Lyase</keyword>
<dbReference type="SUPFAM" id="SSF110997">
    <property type="entry name" value="Sporulation related repeat"/>
    <property type="match status" value="1"/>
</dbReference>
<dbReference type="InterPro" id="IPR034718">
    <property type="entry name" value="RlpA"/>
</dbReference>
<dbReference type="HAMAP" id="MF_02071">
    <property type="entry name" value="RlpA"/>
    <property type="match status" value="1"/>
</dbReference>
<keyword evidence="1" id="KW-0732">Signal</keyword>
<dbReference type="InterPro" id="IPR012997">
    <property type="entry name" value="RplA"/>
</dbReference>
<evidence type="ECO:0000256" key="2">
    <source>
        <dbReference type="ARBA" id="ARBA00023239"/>
    </source>
</evidence>
<gene>
    <name evidence="4" type="primary">rlpA</name>
    <name evidence="8" type="ORF">GX576_02215</name>
</gene>
<dbReference type="Pfam" id="PF05036">
    <property type="entry name" value="SPOR"/>
    <property type="match status" value="1"/>
</dbReference>
<dbReference type="PANTHER" id="PTHR34183:SF1">
    <property type="entry name" value="ENDOLYTIC PEPTIDOGLYCAN TRANSGLYCOSYLASE RLPA"/>
    <property type="match status" value="1"/>
</dbReference>
<evidence type="ECO:0000313" key="8">
    <source>
        <dbReference type="EMBL" id="NLF53222.1"/>
    </source>
</evidence>
<dbReference type="GO" id="GO:0000270">
    <property type="term" value="P:peptidoglycan metabolic process"/>
    <property type="evidence" value="ECO:0007669"/>
    <property type="project" value="UniProtKB-UniRule"/>
</dbReference>
<dbReference type="CDD" id="cd22268">
    <property type="entry name" value="DPBB_RlpA-like"/>
    <property type="match status" value="1"/>
</dbReference>
<feature type="region of interest" description="Disordered" evidence="6">
    <location>
        <begin position="223"/>
        <end position="251"/>
    </location>
</feature>
<evidence type="ECO:0000256" key="6">
    <source>
        <dbReference type="SAM" id="MobiDB-lite"/>
    </source>
</evidence>
<accession>A0A7X7LTQ4</accession>
<dbReference type="GO" id="GO:0008932">
    <property type="term" value="F:lytic endotransglycosylase activity"/>
    <property type="evidence" value="ECO:0007669"/>
    <property type="project" value="UniProtKB-UniRule"/>
</dbReference>
<dbReference type="Gene3D" id="3.30.70.1070">
    <property type="entry name" value="Sporulation related repeat"/>
    <property type="match status" value="1"/>
</dbReference>